<keyword evidence="2 5" id="KW-0812">Transmembrane</keyword>
<feature type="transmembrane region" description="Helical" evidence="5">
    <location>
        <begin position="262"/>
        <end position="285"/>
    </location>
</feature>
<protein>
    <submittedName>
        <fullName evidence="7">SulP family inorganic anion transporter</fullName>
    </submittedName>
</protein>
<keyword evidence="8" id="KW-1185">Reference proteome</keyword>
<accession>A0AAE2SB95</accession>
<organism evidence="7 8">
    <name type="scientific">Oceaniferula flava</name>
    <dbReference type="NCBI Taxonomy" id="2800421"/>
    <lineage>
        <taxon>Bacteria</taxon>
        <taxon>Pseudomonadati</taxon>
        <taxon>Verrucomicrobiota</taxon>
        <taxon>Verrucomicrobiia</taxon>
        <taxon>Verrucomicrobiales</taxon>
        <taxon>Verrucomicrobiaceae</taxon>
        <taxon>Oceaniferula</taxon>
    </lineage>
</organism>
<evidence type="ECO:0000256" key="3">
    <source>
        <dbReference type="ARBA" id="ARBA00022989"/>
    </source>
</evidence>
<feature type="domain" description="STAS" evidence="6">
    <location>
        <begin position="447"/>
        <end position="524"/>
    </location>
</feature>
<dbReference type="InterPro" id="IPR002645">
    <property type="entry name" value="STAS_dom"/>
</dbReference>
<gene>
    <name evidence="7" type="ORF">JIN83_08310</name>
</gene>
<feature type="transmembrane region" description="Helical" evidence="5">
    <location>
        <begin position="65"/>
        <end position="83"/>
    </location>
</feature>
<dbReference type="Pfam" id="PF01740">
    <property type="entry name" value="STAS"/>
    <property type="match status" value="1"/>
</dbReference>
<evidence type="ECO:0000256" key="4">
    <source>
        <dbReference type="ARBA" id="ARBA00023136"/>
    </source>
</evidence>
<feature type="transmembrane region" description="Helical" evidence="5">
    <location>
        <begin position="180"/>
        <end position="199"/>
    </location>
</feature>
<dbReference type="AlphaFoldDB" id="A0AAE2SB95"/>
<evidence type="ECO:0000313" key="8">
    <source>
        <dbReference type="Proteomes" id="UP000634206"/>
    </source>
</evidence>
<name>A0AAE2SB95_9BACT</name>
<proteinExistence type="predicted"/>
<evidence type="ECO:0000256" key="1">
    <source>
        <dbReference type="ARBA" id="ARBA00004141"/>
    </source>
</evidence>
<dbReference type="InterPro" id="IPR011547">
    <property type="entry name" value="SLC26A/SulP_dom"/>
</dbReference>
<feature type="transmembrane region" description="Helical" evidence="5">
    <location>
        <begin position="139"/>
        <end position="160"/>
    </location>
</feature>
<dbReference type="Proteomes" id="UP000634206">
    <property type="component" value="Unassembled WGS sequence"/>
</dbReference>
<evidence type="ECO:0000256" key="2">
    <source>
        <dbReference type="ARBA" id="ARBA00022692"/>
    </source>
</evidence>
<keyword evidence="4 5" id="KW-0472">Membrane</keyword>
<dbReference type="Pfam" id="PF00916">
    <property type="entry name" value="Sulfate_transp"/>
    <property type="match status" value="1"/>
</dbReference>
<keyword evidence="3 5" id="KW-1133">Transmembrane helix</keyword>
<dbReference type="Gene3D" id="3.30.750.24">
    <property type="entry name" value="STAS domain"/>
    <property type="match status" value="1"/>
</dbReference>
<dbReference type="CDD" id="cd07042">
    <property type="entry name" value="STAS_SulP_like_sulfate_transporter"/>
    <property type="match status" value="1"/>
</dbReference>
<dbReference type="PANTHER" id="PTHR43310:SF1">
    <property type="entry name" value="SULFATE TRANSPORTER YBAR-RELATED"/>
    <property type="match status" value="1"/>
</dbReference>
<dbReference type="PANTHER" id="PTHR43310">
    <property type="entry name" value="SULFATE TRANSPORTER YBAR-RELATED"/>
    <property type="match status" value="1"/>
</dbReference>
<evidence type="ECO:0000259" key="6">
    <source>
        <dbReference type="PROSITE" id="PS50801"/>
    </source>
</evidence>
<sequence>MFELFSKKNGNLKDDVLSGVTVALLLVPEAIAFSFIAGVNPMVGLWSAVFVGFITAAFGGRPGMICGATGAIAIVAAQAFTLGKKAGLDAIKQGTDMAGLTPDDLGLQYLVAALLFAGAFQITIGLFKLGRFIRLIPHPVMMGFVNGLAIVIALGQLLFFKSEVSFDDSGNMVSTWLSPESIGIMVALIALTMSIIVLLPRVTKAVPPTLVAIIAVFGVTMFLDGSRDIKDILVMLTGKAEIDSSLPGFTNLSAVPWGEQSFYIAIIPISLTIALVGLIESLLTLQLIDEITETRGQGNRECVAQGAANIMSGMFGGMGGCATIGQSLINMKNGGRGRTSGMVGAITLLLLIMFGADIIMSIPVAALVGVMFMIVISTFEWSTFKTIGKVANSELLVILAVTLVTVFLHNLALAVLVGVILSALVFAWESSKHVTVTLLTDEPEERVYGVSGMIYFGSVHEFSEKFQAKSDVKNIVIDFEEARICDLSGLEAVNALGNRYENAGKHLRVRHLSADCRRMLKKAGTLVNIEVLPDDPNYSVARLRSDDSKIIGS</sequence>
<comment type="subcellular location">
    <subcellularLocation>
        <location evidence="1">Membrane</location>
        <topology evidence="1">Multi-pass membrane protein</topology>
    </subcellularLocation>
</comment>
<dbReference type="InterPro" id="IPR036513">
    <property type="entry name" value="STAS_dom_sf"/>
</dbReference>
<feature type="transmembrane region" description="Helical" evidence="5">
    <location>
        <begin position="107"/>
        <end position="127"/>
    </location>
</feature>
<feature type="transmembrane region" description="Helical" evidence="5">
    <location>
        <begin position="42"/>
        <end position="58"/>
    </location>
</feature>
<evidence type="ECO:0000313" key="7">
    <source>
        <dbReference type="EMBL" id="MBK1854960.1"/>
    </source>
</evidence>
<feature type="transmembrane region" description="Helical" evidence="5">
    <location>
        <begin position="395"/>
        <end position="428"/>
    </location>
</feature>
<dbReference type="SUPFAM" id="SSF52091">
    <property type="entry name" value="SpoIIaa-like"/>
    <property type="match status" value="1"/>
</dbReference>
<dbReference type="GO" id="GO:0016020">
    <property type="term" value="C:membrane"/>
    <property type="evidence" value="ECO:0007669"/>
    <property type="project" value="UniProtKB-SubCell"/>
</dbReference>
<dbReference type="PROSITE" id="PS50801">
    <property type="entry name" value="STAS"/>
    <property type="match status" value="1"/>
</dbReference>
<dbReference type="RefSeq" id="WP_309489571.1">
    <property type="nucleotide sequence ID" value="NZ_JAENIG010000004.1"/>
</dbReference>
<feature type="transmembrane region" description="Helical" evidence="5">
    <location>
        <begin position="339"/>
        <end position="356"/>
    </location>
</feature>
<dbReference type="EMBL" id="JAENIG010000004">
    <property type="protein sequence ID" value="MBK1854960.1"/>
    <property type="molecule type" value="Genomic_DNA"/>
</dbReference>
<reference evidence="7" key="1">
    <citation type="submission" date="2021-01" db="EMBL/GenBank/DDBJ databases">
        <title>Modified the classification status of verrucomicrobia.</title>
        <authorList>
            <person name="Feng X."/>
        </authorList>
    </citation>
    <scope>NUCLEOTIDE SEQUENCE</scope>
    <source>
        <strain evidence="7">5K15</strain>
    </source>
</reference>
<comment type="caution">
    <text evidence="7">The sequence shown here is derived from an EMBL/GenBank/DDBJ whole genome shotgun (WGS) entry which is preliminary data.</text>
</comment>
<evidence type="ECO:0000256" key="5">
    <source>
        <dbReference type="SAM" id="Phobius"/>
    </source>
</evidence>
<feature type="transmembrane region" description="Helical" evidence="5">
    <location>
        <begin position="206"/>
        <end position="223"/>
    </location>
</feature>
<dbReference type="InterPro" id="IPR052706">
    <property type="entry name" value="Membrane-Transporter-like"/>
</dbReference>